<name>A0A2P5B2W3_PARAD</name>
<dbReference type="STRING" id="3476.A0A2P5B2W3"/>
<keyword evidence="2" id="KW-1133">Transmembrane helix</keyword>
<feature type="compositionally biased region" description="Basic and acidic residues" evidence="1">
    <location>
        <begin position="319"/>
        <end position="330"/>
    </location>
</feature>
<feature type="transmembrane region" description="Helical" evidence="2">
    <location>
        <begin position="36"/>
        <end position="53"/>
    </location>
</feature>
<comment type="caution">
    <text evidence="3">The sequence shown here is derived from an EMBL/GenBank/DDBJ whole genome shotgun (WGS) entry which is preliminary data.</text>
</comment>
<feature type="compositionally biased region" description="Basic and acidic residues" evidence="1">
    <location>
        <begin position="457"/>
        <end position="473"/>
    </location>
</feature>
<feature type="region of interest" description="Disordered" evidence="1">
    <location>
        <begin position="258"/>
        <end position="402"/>
    </location>
</feature>
<evidence type="ECO:0000256" key="2">
    <source>
        <dbReference type="SAM" id="Phobius"/>
    </source>
</evidence>
<feature type="compositionally biased region" description="Pro residues" evidence="1">
    <location>
        <begin position="336"/>
        <end position="348"/>
    </location>
</feature>
<feature type="compositionally biased region" description="Low complexity" evidence="1">
    <location>
        <begin position="349"/>
        <end position="359"/>
    </location>
</feature>
<dbReference type="Proteomes" id="UP000237105">
    <property type="component" value="Unassembled WGS sequence"/>
</dbReference>
<feature type="region of interest" description="Disordered" evidence="1">
    <location>
        <begin position="1"/>
        <end position="20"/>
    </location>
</feature>
<feature type="compositionally biased region" description="Low complexity" evidence="1">
    <location>
        <begin position="281"/>
        <end position="308"/>
    </location>
</feature>
<dbReference type="PANTHER" id="PTHR34059:SF1">
    <property type="entry name" value="EXPRESSED PROTEIN"/>
    <property type="match status" value="1"/>
</dbReference>
<feature type="region of interest" description="Disordered" evidence="1">
    <location>
        <begin position="440"/>
        <end position="496"/>
    </location>
</feature>
<evidence type="ECO:0008006" key="5">
    <source>
        <dbReference type="Google" id="ProtNLM"/>
    </source>
</evidence>
<dbReference type="Pfam" id="PF05553">
    <property type="entry name" value="DUF761"/>
    <property type="match status" value="1"/>
</dbReference>
<evidence type="ECO:0000313" key="3">
    <source>
        <dbReference type="EMBL" id="PON43143.1"/>
    </source>
</evidence>
<keyword evidence="2" id="KW-0812">Transmembrane</keyword>
<feature type="region of interest" description="Disordered" evidence="1">
    <location>
        <begin position="187"/>
        <end position="227"/>
    </location>
</feature>
<gene>
    <name evidence="3" type="ORF">PanWU01x14_276170</name>
</gene>
<dbReference type="OrthoDB" id="1080706at2759"/>
<dbReference type="EMBL" id="JXTB01000376">
    <property type="protein sequence ID" value="PON43143.1"/>
    <property type="molecule type" value="Genomic_DNA"/>
</dbReference>
<feature type="transmembrane region" description="Helical" evidence="2">
    <location>
        <begin position="65"/>
        <end position="87"/>
    </location>
</feature>
<feature type="compositionally biased region" description="Acidic residues" evidence="1">
    <location>
        <begin position="440"/>
        <end position="451"/>
    </location>
</feature>
<proteinExistence type="predicted"/>
<organism evidence="3 4">
    <name type="scientific">Parasponia andersonii</name>
    <name type="common">Sponia andersonii</name>
    <dbReference type="NCBI Taxonomy" id="3476"/>
    <lineage>
        <taxon>Eukaryota</taxon>
        <taxon>Viridiplantae</taxon>
        <taxon>Streptophyta</taxon>
        <taxon>Embryophyta</taxon>
        <taxon>Tracheophyta</taxon>
        <taxon>Spermatophyta</taxon>
        <taxon>Magnoliopsida</taxon>
        <taxon>eudicotyledons</taxon>
        <taxon>Gunneridae</taxon>
        <taxon>Pentapetalae</taxon>
        <taxon>rosids</taxon>
        <taxon>fabids</taxon>
        <taxon>Rosales</taxon>
        <taxon>Cannabaceae</taxon>
        <taxon>Parasponia</taxon>
    </lineage>
</organism>
<accession>A0A2P5B2W3</accession>
<sequence length="527" mass="58175">MAGTTTTDSYKSKSIPEKPMLSDQIQENPTKFSSHFLYKAAIVTLFLIILPLFPSQAPDFISQNLLTGSWELLHLLFVGIAISYGLFGRKNDDTEKENDKSNSNSKFENAQSYVSRFLQVSSVFDDESLENPSGSDENKVQTWSSQYYRNEPPVVVLAQESSVLDKNGGTGSRTGERERPLLLPVRSLKSRIPEPENGVVSGSAVSRSDSKTGSRRFSSGSNREFGGLGCEKVEEKLKESVVLPSPIPWRSRSGRLEMKEEVESGASMAEPEFNRVESRAPRSQSSRSGRPNSSSSSPKLSPSPSLSSGKNVSEAQAKISEDMVKKKTLYDKSFSPPAPPPPPPPPSFKPSSSNTSSFPNDGISLERELRRSVTTTSEPNDLKKSRFDGSSLGKSVRTVRADDNIISHEGLALKQNKQVFNELPEKEEDEDLVEKMLMESDEVDTESEDDEIGGRFTQKDVVESPKQSAKNEEEAASSPFPNNVGDGGPDVDKKADEFIAKFREQIRLQRIESIKRSSAQMSRKLAR</sequence>
<protein>
    <recommendedName>
        <fullName evidence="5">Hydroxyproline-rich glycoprotein family protein</fullName>
    </recommendedName>
</protein>
<evidence type="ECO:0000256" key="1">
    <source>
        <dbReference type="SAM" id="MobiDB-lite"/>
    </source>
</evidence>
<evidence type="ECO:0000313" key="4">
    <source>
        <dbReference type="Proteomes" id="UP000237105"/>
    </source>
</evidence>
<dbReference type="InterPro" id="IPR008480">
    <property type="entry name" value="DUF761_pln"/>
</dbReference>
<dbReference type="PANTHER" id="PTHR34059">
    <property type="entry name" value="EXPRESSED PROTEIN"/>
    <property type="match status" value="1"/>
</dbReference>
<dbReference type="AlphaFoldDB" id="A0A2P5B2W3"/>
<keyword evidence="4" id="KW-1185">Reference proteome</keyword>
<reference evidence="4" key="1">
    <citation type="submission" date="2016-06" db="EMBL/GenBank/DDBJ databases">
        <title>Parallel loss of symbiosis genes in relatives of nitrogen-fixing non-legume Parasponia.</title>
        <authorList>
            <person name="Van Velzen R."/>
            <person name="Holmer R."/>
            <person name="Bu F."/>
            <person name="Rutten L."/>
            <person name="Van Zeijl A."/>
            <person name="Liu W."/>
            <person name="Santuari L."/>
            <person name="Cao Q."/>
            <person name="Sharma T."/>
            <person name="Shen D."/>
            <person name="Roswanjaya Y."/>
            <person name="Wardhani T."/>
            <person name="Kalhor M.S."/>
            <person name="Jansen J."/>
            <person name="Van den Hoogen J."/>
            <person name="Gungor B."/>
            <person name="Hartog M."/>
            <person name="Hontelez J."/>
            <person name="Verver J."/>
            <person name="Yang W.-C."/>
            <person name="Schijlen E."/>
            <person name="Repin R."/>
            <person name="Schilthuizen M."/>
            <person name="Schranz E."/>
            <person name="Heidstra R."/>
            <person name="Miyata K."/>
            <person name="Fedorova E."/>
            <person name="Kohlen W."/>
            <person name="Bisseling T."/>
            <person name="Smit S."/>
            <person name="Geurts R."/>
        </authorList>
    </citation>
    <scope>NUCLEOTIDE SEQUENCE [LARGE SCALE GENOMIC DNA]</scope>
    <source>
        <strain evidence="4">cv. WU1-14</strain>
    </source>
</reference>
<keyword evidence="2" id="KW-0472">Membrane</keyword>